<name>A0A511DBU7_9PSEU</name>
<dbReference type="Proteomes" id="UP000321685">
    <property type="component" value="Unassembled WGS sequence"/>
</dbReference>
<proteinExistence type="predicted"/>
<accession>A0A511DBU7</accession>
<protein>
    <submittedName>
        <fullName evidence="1">Uncharacterized protein</fullName>
    </submittedName>
</protein>
<evidence type="ECO:0000313" key="1">
    <source>
        <dbReference type="EMBL" id="GEL22279.1"/>
    </source>
</evidence>
<dbReference type="RefSeq" id="WP_147103272.1">
    <property type="nucleotide sequence ID" value="NZ_BJVJ01000007.1"/>
</dbReference>
<comment type="caution">
    <text evidence="1">The sequence shown here is derived from an EMBL/GenBank/DDBJ whole genome shotgun (WGS) entry which is preliminary data.</text>
</comment>
<gene>
    <name evidence="1" type="ORF">PSU4_12330</name>
</gene>
<sequence>MPRVEGVPDILPDRDAIRRWLVTTWEGMAARRYGGATTTSRTVTVLAPRTVLLRARGTRHDVSDAPLEDVDVRYVLVRTGCDDPWRIAVVTPVDPTGIT</sequence>
<dbReference type="EMBL" id="BJVJ01000007">
    <property type="protein sequence ID" value="GEL22279.1"/>
    <property type="molecule type" value="Genomic_DNA"/>
</dbReference>
<reference evidence="1 2" key="1">
    <citation type="submission" date="2019-07" db="EMBL/GenBank/DDBJ databases">
        <title>Whole genome shotgun sequence of Pseudonocardia sulfidoxydans NBRC 16205.</title>
        <authorList>
            <person name="Hosoyama A."/>
            <person name="Uohara A."/>
            <person name="Ohji S."/>
            <person name="Ichikawa N."/>
        </authorList>
    </citation>
    <scope>NUCLEOTIDE SEQUENCE [LARGE SCALE GENOMIC DNA]</scope>
    <source>
        <strain evidence="1 2">NBRC 16205</strain>
    </source>
</reference>
<keyword evidence="2" id="KW-1185">Reference proteome</keyword>
<dbReference type="AlphaFoldDB" id="A0A511DBU7"/>
<evidence type="ECO:0000313" key="2">
    <source>
        <dbReference type="Proteomes" id="UP000321685"/>
    </source>
</evidence>
<organism evidence="1 2">
    <name type="scientific">Pseudonocardia sulfidoxydans NBRC 16205</name>
    <dbReference type="NCBI Taxonomy" id="1223511"/>
    <lineage>
        <taxon>Bacteria</taxon>
        <taxon>Bacillati</taxon>
        <taxon>Actinomycetota</taxon>
        <taxon>Actinomycetes</taxon>
        <taxon>Pseudonocardiales</taxon>
        <taxon>Pseudonocardiaceae</taxon>
        <taxon>Pseudonocardia</taxon>
    </lineage>
</organism>